<organism evidence="2 3">
    <name type="scientific">Mucilaginibacter polytrichastri</name>
    <dbReference type="NCBI Taxonomy" id="1302689"/>
    <lineage>
        <taxon>Bacteria</taxon>
        <taxon>Pseudomonadati</taxon>
        <taxon>Bacteroidota</taxon>
        <taxon>Sphingobacteriia</taxon>
        <taxon>Sphingobacteriales</taxon>
        <taxon>Sphingobacteriaceae</taxon>
        <taxon>Mucilaginibacter</taxon>
    </lineage>
</organism>
<keyword evidence="1" id="KW-0812">Transmembrane</keyword>
<reference evidence="2 3" key="1">
    <citation type="submission" date="2016-11" db="EMBL/GenBank/DDBJ databases">
        <title>Whole Genome Sequencing of Mucilaginibacter polytrichastri RG4-7(T) isolated from the moss sample.</title>
        <authorList>
            <person name="Li Y."/>
        </authorList>
    </citation>
    <scope>NUCLEOTIDE SEQUENCE [LARGE SCALE GENOMIC DNA]</scope>
    <source>
        <strain evidence="2 3">RG4-7</strain>
    </source>
</reference>
<proteinExistence type="predicted"/>
<dbReference type="AlphaFoldDB" id="A0A1Q5ZWI1"/>
<accession>A0A1Q5ZWI1</accession>
<dbReference type="EMBL" id="MPPL01000001">
    <property type="protein sequence ID" value="OKS86131.1"/>
    <property type="molecule type" value="Genomic_DNA"/>
</dbReference>
<name>A0A1Q5ZWI1_9SPHI</name>
<evidence type="ECO:0000256" key="1">
    <source>
        <dbReference type="SAM" id="Phobius"/>
    </source>
</evidence>
<evidence type="ECO:0000313" key="2">
    <source>
        <dbReference type="EMBL" id="OKS86131.1"/>
    </source>
</evidence>
<protein>
    <submittedName>
        <fullName evidence="2">Uncharacterized protein</fullName>
    </submittedName>
</protein>
<comment type="caution">
    <text evidence="2">The sequence shown here is derived from an EMBL/GenBank/DDBJ whole genome shotgun (WGS) entry which is preliminary data.</text>
</comment>
<keyword evidence="3" id="KW-1185">Reference proteome</keyword>
<dbReference type="OrthoDB" id="771762at2"/>
<gene>
    <name evidence="2" type="ORF">RG47T_1581</name>
</gene>
<evidence type="ECO:0000313" key="3">
    <source>
        <dbReference type="Proteomes" id="UP000186720"/>
    </source>
</evidence>
<sequence>MADTGKWGCNNWKAMKLFRKRERALSQAQEQRAGKIAAALLARQRKTADYLNRRTELISGKNWMLLLIGFCTVFGSYCIYLLIKAFH</sequence>
<keyword evidence="1" id="KW-0472">Membrane</keyword>
<keyword evidence="1" id="KW-1133">Transmembrane helix</keyword>
<feature type="transmembrane region" description="Helical" evidence="1">
    <location>
        <begin position="63"/>
        <end position="83"/>
    </location>
</feature>
<dbReference type="Proteomes" id="UP000186720">
    <property type="component" value="Unassembled WGS sequence"/>
</dbReference>
<dbReference type="STRING" id="1302689.RG47T_1581"/>